<dbReference type="InterPro" id="IPR002504">
    <property type="entry name" value="NADK"/>
</dbReference>
<dbReference type="InParanoid" id="A0A1Y2F403"/>
<sequence length="403" mass="43407">MLSRGSRAARCSGLVRLFSSTTALQGRPFAVSQLPAPKAEIEVGAMGRFAKLAPPRRGRSVVQRVGSTYGGTHTLTWVTPARTMLLLVKRNDARALLAAAKMIKYIQASRPELCIVVEPEVYGELRESFQLIPLQPSDIPTLSSRIDFVVALGGDGTLLRVSSLFDAGAVPPVLGVSAGTLGFMTPIHLEAFPQAFEELIESRSAMLLRMRIQCVVSEDGRMSSPTEEDTVHAMNEVTIHRGPSSHLIYMNVGVDGQHLTEAVADGLLVSTPTGSTAYSLSAGGPIVHPSVQSLLLTAISPRSLSFRTVLLPSDVSVDLTLAPRSRSVAQLSLDGRDERPLLPSQSLQISMSPYPVPCISPPLSRLPSSAGKPKNERDAWIEDIRRMLRFNAPFQEGRLVDGG</sequence>
<dbReference type="Proteomes" id="UP000193467">
    <property type="component" value="Unassembled WGS sequence"/>
</dbReference>
<evidence type="ECO:0000256" key="7">
    <source>
        <dbReference type="ARBA" id="ARBA00023027"/>
    </source>
</evidence>
<dbReference type="InterPro" id="IPR016064">
    <property type="entry name" value="NAD/diacylglycerol_kinase_sf"/>
</dbReference>
<evidence type="ECO:0000256" key="4">
    <source>
        <dbReference type="ARBA" id="ARBA00022777"/>
    </source>
</evidence>
<keyword evidence="4 8" id="KW-0418">Kinase</keyword>
<comment type="similarity">
    <text evidence="1">Belongs to the NAD kinase family.</text>
</comment>
<dbReference type="Pfam" id="PF20143">
    <property type="entry name" value="NAD_kinase_C"/>
    <property type="match status" value="1"/>
</dbReference>
<keyword evidence="7" id="KW-0520">NAD</keyword>
<dbReference type="Gene3D" id="2.60.200.30">
    <property type="entry name" value="Probable inorganic polyphosphate/atp-NAD kinase, domain 2"/>
    <property type="match status" value="1"/>
</dbReference>
<evidence type="ECO:0000313" key="8">
    <source>
        <dbReference type="EMBL" id="ORY78417.1"/>
    </source>
</evidence>
<dbReference type="InterPro" id="IPR017438">
    <property type="entry name" value="ATP-NAD_kinase_N"/>
</dbReference>
<dbReference type="PANTHER" id="PTHR20275">
    <property type="entry name" value="NAD KINASE"/>
    <property type="match status" value="1"/>
</dbReference>
<dbReference type="AlphaFoldDB" id="A0A1Y2F403"/>
<dbReference type="GO" id="GO:0006741">
    <property type="term" value="P:NADP+ biosynthetic process"/>
    <property type="evidence" value="ECO:0007669"/>
    <property type="project" value="InterPro"/>
</dbReference>
<organism evidence="8 9">
    <name type="scientific">Leucosporidium creatinivorum</name>
    <dbReference type="NCBI Taxonomy" id="106004"/>
    <lineage>
        <taxon>Eukaryota</taxon>
        <taxon>Fungi</taxon>
        <taxon>Dikarya</taxon>
        <taxon>Basidiomycota</taxon>
        <taxon>Pucciniomycotina</taxon>
        <taxon>Microbotryomycetes</taxon>
        <taxon>Leucosporidiales</taxon>
        <taxon>Leucosporidium</taxon>
    </lineage>
</organism>
<keyword evidence="5" id="KW-0067">ATP-binding</keyword>
<name>A0A1Y2F403_9BASI</name>
<keyword evidence="9" id="KW-1185">Reference proteome</keyword>
<dbReference type="Gene3D" id="3.40.50.10330">
    <property type="entry name" value="Probable inorganic polyphosphate/atp-NAD kinase, domain 1"/>
    <property type="match status" value="1"/>
</dbReference>
<evidence type="ECO:0000256" key="3">
    <source>
        <dbReference type="ARBA" id="ARBA00022741"/>
    </source>
</evidence>
<dbReference type="GO" id="GO:0019674">
    <property type="term" value="P:NAD+ metabolic process"/>
    <property type="evidence" value="ECO:0007669"/>
    <property type="project" value="InterPro"/>
</dbReference>
<dbReference type="PANTHER" id="PTHR20275:SF26">
    <property type="entry name" value="NADH KINASE POS5, MITOCHONDRIAL"/>
    <property type="match status" value="1"/>
</dbReference>
<dbReference type="OrthoDB" id="24581at2759"/>
<dbReference type="FunFam" id="2.60.200.30:FF:000009">
    <property type="entry name" value="Poly(P)/ATP NAD kinase"/>
    <property type="match status" value="1"/>
</dbReference>
<keyword evidence="6" id="KW-0521">NADP</keyword>
<dbReference type="SUPFAM" id="SSF111331">
    <property type="entry name" value="NAD kinase/diacylglycerol kinase-like"/>
    <property type="match status" value="1"/>
</dbReference>
<evidence type="ECO:0000313" key="9">
    <source>
        <dbReference type="Proteomes" id="UP000193467"/>
    </source>
</evidence>
<comment type="caution">
    <text evidence="8">The sequence shown here is derived from an EMBL/GenBank/DDBJ whole genome shotgun (WGS) entry which is preliminary data.</text>
</comment>
<dbReference type="FunCoup" id="A0A1Y2F403">
    <property type="interactions" value="3"/>
</dbReference>
<keyword evidence="2" id="KW-0808">Transferase</keyword>
<dbReference type="STRING" id="106004.A0A1Y2F403"/>
<evidence type="ECO:0000256" key="2">
    <source>
        <dbReference type="ARBA" id="ARBA00022679"/>
    </source>
</evidence>
<dbReference type="InterPro" id="IPR017437">
    <property type="entry name" value="ATP-NAD_kinase_PpnK-typ_C"/>
</dbReference>
<accession>A0A1Y2F403</accession>
<evidence type="ECO:0000256" key="6">
    <source>
        <dbReference type="ARBA" id="ARBA00022857"/>
    </source>
</evidence>
<dbReference type="HAMAP" id="MF_00361">
    <property type="entry name" value="NAD_kinase"/>
    <property type="match status" value="1"/>
</dbReference>
<dbReference type="GO" id="GO:0005524">
    <property type="term" value="F:ATP binding"/>
    <property type="evidence" value="ECO:0007669"/>
    <property type="project" value="UniProtKB-KW"/>
</dbReference>
<dbReference type="Pfam" id="PF01513">
    <property type="entry name" value="NAD_kinase"/>
    <property type="match status" value="1"/>
</dbReference>
<dbReference type="GO" id="GO:0003951">
    <property type="term" value="F:NAD+ kinase activity"/>
    <property type="evidence" value="ECO:0007669"/>
    <property type="project" value="InterPro"/>
</dbReference>
<proteinExistence type="inferred from homology"/>
<dbReference type="EMBL" id="MCGR01000029">
    <property type="protein sequence ID" value="ORY78417.1"/>
    <property type="molecule type" value="Genomic_DNA"/>
</dbReference>
<keyword evidence="3" id="KW-0547">Nucleotide-binding</keyword>
<gene>
    <name evidence="8" type="ORF">BCR35DRAFT_291845</name>
</gene>
<evidence type="ECO:0000256" key="1">
    <source>
        <dbReference type="ARBA" id="ARBA00010995"/>
    </source>
</evidence>
<evidence type="ECO:0000256" key="5">
    <source>
        <dbReference type="ARBA" id="ARBA00022840"/>
    </source>
</evidence>
<protein>
    <submittedName>
        <fullName evidence="8">ATP-NAD kinase</fullName>
    </submittedName>
</protein>
<reference evidence="8 9" key="1">
    <citation type="submission" date="2016-07" db="EMBL/GenBank/DDBJ databases">
        <title>Pervasive Adenine N6-methylation of Active Genes in Fungi.</title>
        <authorList>
            <consortium name="DOE Joint Genome Institute"/>
            <person name="Mondo S.J."/>
            <person name="Dannebaum R.O."/>
            <person name="Kuo R.C."/>
            <person name="Labutti K."/>
            <person name="Haridas S."/>
            <person name="Kuo A."/>
            <person name="Salamov A."/>
            <person name="Ahrendt S.R."/>
            <person name="Lipzen A."/>
            <person name="Sullivan W."/>
            <person name="Andreopoulos W.B."/>
            <person name="Clum A."/>
            <person name="Lindquist E."/>
            <person name="Daum C."/>
            <person name="Ramamoorthy G.K."/>
            <person name="Gryganskyi A."/>
            <person name="Culley D."/>
            <person name="Magnuson J.K."/>
            <person name="James T.Y."/>
            <person name="O'Malley M.A."/>
            <person name="Stajich J.E."/>
            <person name="Spatafora J.W."/>
            <person name="Visel A."/>
            <person name="Grigoriev I.V."/>
        </authorList>
    </citation>
    <scope>NUCLEOTIDE SEQUENCE [LARGE SCALE GENOMIC DNA]</scope>
    <source>
        <strain evidence="8 9">62-1032</strain>
    </source>
</reference>